<keyword evidence="3" id="KW-0804">Transcription</keyword>
<dbReference type="InterPro" id="IPR029442">
    <property type="entry name" value="GyrI-like"/>
</dbReference>
<dbReference type="SMART" id="SM00871">
    <property type="entry name" value="AraC_E_bind"/>
    <property type="match status" value="1"/>
</dbReference>
<evidence type="ECO:0000256" key="1">
    <source>
        <dbReference type="ARBA" id="ARBA00023015"/>
    </source>
</evidence>
<reference evidence="6" key="1">
    <citation type="journal article" date="2019" name="Int. J. Syst. Evol. Microbiol.">
        <title>The Global Catalogue of Microorganisms (GCM) 10K type strain sequencing project: providing services to taxonomists for standard genome sequencing and annotation.</title>
        <authorList>
            <consortium name="The Broad Institute Genomics Platform"/>
            <consortium name="The Broad Institute Genome Sequencing Center for Infectious Disease"/>
            <person name="Wu L."/>
            <person name="Ma J."/>
        </authorList>
    </citation>
    <scope>NUCLEOTIDE SEQUENCE [LARGE SCALE GENOMIC DNA]</scope>
    <source>
        <strain evidence="6">DT72</strain>
    </source>
</reference>
<evidence type="ECO:0000256" key="2">
    <source>
        <dbReference type="ARBA" id="ARBA00023125"/>
    </source>
</evidence>
<dbReference type="RefSeq" id="WP_378483159.1">
    <property type="nucleotide sequence ID" value="NZ_JBHUFB010000001.1"/>
</dbReference>
<dbReference type="PRINTS" id="PR00032">
    <property type="entry name" value="HTHARAC"/>
</dbReference>
<dbReference type="PROSITE" id="PS01124">
    <property type="entry name" value="HTH_ARAC_FAMILY_2"/>
    <property type="match status" value="1"/>
</dbReference>
<sequence length="285" mass="31223">MQEWNRAIDLIEQRLDDDLDVVDVARAALTSEYHFRRMFSTLAGMPLSEYVRRRRITVATADVLAGEAVVDVAVRFGYGSAAAFTRAFKAMHGLTPGQARKPGAVLRSQPPLRFHLRVEGRSDMRHRIVDKEAFALVGYRTTVPVVHEGPNPAIVEFEKSIDGDARALLLGLSDSEPAGPLAVTVRLAESRSGAADVEYWRAVATTAADCGDLARIDVPAGLWVVFEADGKFPEALQHLWADAATEWFPANPYEWIEGPELLTVHPDPGGESGTGELWLPIARTP</sequence>
<accession>A0ABW4NXC8</accession>
<dbReference type="Gene3D" id="3.20.80.10">
    <property type="entry name" value="Regulatory factor, effector binding domain"/>
    <property type="match status" value="1"/>
</dbReference>
<keyword evidence="6" id="KW-1185">Reference proteome</keyword>
<dbReference type="InterPro" id="IPR018062">
    <property type="entry name" value="HTH_AraC-typ_CS"/>
</dbReference>
<proteinExistence type="predicted"/>
<evidence type="ECO:0000259" key="4">
    <source>
        <dbReference type="PROSITE" id="PS01124"/>
    </source>
</evidence>
<dbReference type="InterPro" id="IPR050959">
    <property type="entry name" value="MarA-like"/>
</dbReference>
<dbReference type="PANTHER" id="PTHR47504">
    <property type="entry name" value="RIGHT ORIGIN-BINDING PROTEIN"/>
    <property type="match status" value="1"/>
</dbReference>
<feature type="domain" description="HTH araC/xylS-type" evidence="4">
    <location>
        <begin position="5"/>
        <end position="102"/>
    </location>
</feature>
<dbReference type="EMBL" id="JBHUFB010000001">
    <property type="protein sequence ID" value="MFD1810596.1"/>
    <property type="molecule type" value="Genomic_DNA"/>
</dbReference>
<protein>
    <submittedName>
        <fullName evidence="5">Helix-turn-helix domain-containing protein</fullName>
    </submittedName>
</protein>
<dbReference type="InterPro" id="IPR018060">
    <property type="entry name" value="HTH_AraC"/>
</dbReference>
<dbReference type="Gene3D" id="1.10.10.60">
    <property type="entry name" value="Homeodomain-like"/>
    <property type="match status" value="1"/>
</dbReference>
<dbReference type="InterPro" id="IPR009057">
    <property type="entry name" value="Homeodomain-like_sf"/>
</dbReference>
<dbReference type="InterPro" id="IPR011256">
    <property type="entry name" value="Reg_factor_effector_dom_sf"/>
</dbReference>
<dbReference type="InterPro" id="IPR010499">
    <property type="entry name" value="AraC_E-bd"/>
</dbReference>
<dbReference type="Pfam" id="PF12833">
    <property type="entry name" value="HTH_18"/>
    <property type="match status" value="1"/>
</dbReference>
<comment type="caution">
    <text evidence="5">The sequence shown here is derived from an EMBL/GenBank/DDBJ whole genome shotgun (WGS) entry which is preliminary data.</text>
</comment>
<organism evidence="5 6">
    <name type="scientific">Rhodococcus gannanensis</name>
    <dbReference type="NCBI Taxonomy" id="1960308"/>
    <lineage>
        <taxon>Bacteria</taxon>
        <taxon>Bacillati</taxon>
        <taxon>Actinomycetota</taxon>
        <taxon>Actinomycetes</taxon>
        <taxon>Mycobacteriales</taxon>
        <taxon>Nocardiaceae</taxon>
        <taxon>Rhodococcus</taxon>
    </lineage>
</organism>
<dbReference type="Pfam" id="PF06445">
    <property type="entry name" value="GyrI-like"/>
    <property type="match status" value="1"/>
</dbReference>
<dbReference type="Proteomes" id="UP001597286">
    <property type="component" value="Unassembled WGS sequence"/>
</dbReference>
<evidence type="ECO:0000256" key="3">
    <source>
        <dbReference type="ARBA" id="ARBA00023163"/>
    </source>
</evidence>
<dbReference type="PANTHER" id="PTHR47504:SF5">
    <property type="entry name" value="RIGHT ORIGIN-BINDING PROTEIN"/>
    <property type="match status" value="1"/>
</dbReference>
<dbReference type="SUPFAM" id="SSF46689">
    <property type="entry name" value="Homeodomain-like"/>
    <property type="match status" value="2"/>
</dbReference>
<gene>
    <name evidence="5" type="ORF">ACFSJG_00055</name>
</gene>
<dbReference type="InterPro" id="IPR020449">
    <property type="entry name" value="Tscrpt_reg_AraC-type_HTH"/>
</dbReference>
<keyword evidence="1" id="KW-0805">Transcription regulation</keyword>
<name>A0ABW4NXC8_9NOCA</name>
<dbReference type="PROSITE" id="PS00041">
    <property type="entry name" value="HTH_ARAC_FAMILY_1"/>
    <property type="match status" value="1"/>
</dbReference>
<evidence type="ECO:0000313" key="5">
    <source>
        <dbReference type="EMBL" id="MFD1810596.1"/>
    </source>
</evidence>
<dbReference type="SUPFAM" id="SSF55136">
    <property type="entry name" value="Probable bacterial effector-binding domain"/>
    <property type="match status" value="1"/>
</dbReference>
<evidence type="ECO:0000313" key="6">
    <source>
        <dbReference type="Proteomes" id="UP001597286"/>
    </source>
</evidence>
<dbReference type="SMART" id="SM00342">
    <property type="entry name" value="HTH_ARAC"/>
    <property type="match status" value="1"/>
</dbReference>
<keyword evidence="2" id="KW-0238">DNA-binding</keyword>